<feature type="transmembrane region" description="Helical" evidence="1">
    <location>
        <begin position="284"/>
        <end position="308"/>
    </location>
</feature>
<keyword evidence="1" id="KW-0472">Membrane</keyword>
<feature type="transmembrane region" description="Helical" evidence="1">
    <location>
        <begin position="78"/>
        <end position="97"/>
    </location>
</feature>
<dbReference type="Proteomes" id="UP000001940">
    <property type="component" value="Chromosome II"/>
</dbReference>
<keyword evidence="1" id="KW-1133">Transmembrane helix</keyword>
<feature type="transmembrane region" description="Helical" evidence="1">
    <location>
        <begin position="245"/>
        <end position="264"/>
    </location>
</feature>
<dbReference type="GO" id="GO:0016020">
    <property type="term" value="C:membrane"/>
    <property type="evidence" value="ECO:0000318"/>
    <property type="project" value="GO_Central"/>
</dbReference>
<dbReference type="RefSeq" id="NP_494674.1">
    <property type="nucleotide sequence ID" value="NM_062273.1"/>
</dbReference>
<dbReference type="GeneID" id="183610"/>
<reference evidence="4 5" key="1">
    <citation type="journal article" date="1998" name="Science">
        <title>Genome sequence of the nematode C. elegans: a platform for investigating biology.</title>
        <authorList>
            <consortium name="The C. elegans sequencing consortium"/>
            <person name="Sulson J.E."/>
            <person name="Waterston R."/>
        </authorList>
    </citation>
    <scope>NUCLEOTIDE SEQUENCE [LARGE SCALE GENOMIC DNA]</scope>
    <source>
        <strain evidence="4 5">Bristol N2</strain>
    </source>
</reference>
<dbReference type="InParanoid" id="O16602"/>
<dbReference type="InterPro" id="IPR002656">
    <property type="entry name" value="Acyl_transf_3_dom"/>
</dbReference>
<dbReference type="PIR" id="T31986">
    <property type="entry name" value="T31986"/>
</dbReference>
<evidence type="ECO:0000259" key="2">
    <source>
        <dbReference type="Pfam" id="PF01757"/>
    </source>
</evidence>
<dbReference type="GO" id="GO:0000271">
    <property type="term" value="P:polysaccharide biosynthetic process"/>
    <property type="evidence" value="ECO:0000318"/>
    <property type="project" value="GO_Central"/>
</dbReference>
<evidence type="ECO:0000313" key="5">
    <source>
        <dbReference type="Proteomes" id="UP000001940"/>
    </source>
</evidence>
<keyword evidence="5" id="KW-1185">Reference proteome</keyword>
<feature type="domain" description="Acyltransferase 3" evidence="2">
    <location>
        <begin position="11"/>
        <end position="335"/>
    </location>
</feature>
<feature type="transmembrane region" description="Helical" evidence="1">
    <location>
        <begin position="12"/>
        <end position="30"/>
    </location>
</feature>
<evidence type="ECO:0000313" key="4">
    <source>
        <dbReference type="EMBL" id="CCD64802.1"/>
    </source>
</evidence>
<gene>
    <name evidence="4 6" type="primary">oac-11</name>
    <name evidence="6" type="ORF">C49D10.8</name>
    <name evidence="4" type="ORF">CELE_C49D10.8</name>
</gene>
<dbReference type="PhylomeDB" id="O16602"/>
<dbReference type="eggNOG" id="ENOG502SGA9">
    <property type="taxonomic scope" value="Eukaryota"/>
</dbReference>
<evidence type="ECO:0000256" key="1">
    <source>
        <dbReference type="SAM" id="Phobius"/>
    </source>
</evidence>
<sequence length="662" mass="75786">MEKEKSPKRSDLQGIRGIAIIVVLGFHFFPDAFPNGYLGVDQFFVLSGFLMCMLLKRAENQSLISLVSTFYVKRFKRILPLYLLVILLSMVALYNFFPETTVESNKKSAMGALLFVSNRPKTAQEDYFQMLFSAVDIFTHTWSLSLEIQFYFLVPFIYIFGTKIAKKFHNVYYGILGLSSLVFYYSSPPTVAFNNMFARVWQFLIGMIVYRMGHDKKITTKSLKIFQEDYTPGEERRQRFMCNTALIFLLIITMFPFLLSSYIFRPLITLGTGLLMLVSSNNVLLSVKGLTYIGDISYSLYLIHWPIYAYWKLTCDGDSYLLISALVASCILAVITFETFEKWYLKLPNAQMVALISILFSLNLIIIDKDAMYVQSGHRNNSDPDFVSSEMTIDDALKLNYRWSINDHSNLDSPTCIFDSSSNQNMWCRHSGLSKTGLYKMAIIGNSWTANHAKMFYEECGGNAKSILQGAAFGCEALYPSMKKPECMDNFTQFAEHLADEQPDYGFIFTRHMTIGDPLSQEPESFDEDPIYQIMKAQMFKFVSNIKHKLYILDAIPRVQVGVASRVATMMKEGSSPKSIDNALVDTKGYELARKRHAQLVEDCNGKCVLVDYAPEFYNHSSGTFRYFDRNGFSYMTFGNHLSPYGVERIRHIWTRICSNLG</sequence>
<dbReference type="PANTHER" id="PTHR23028:SF127">
    <property type="entry name" value="ACYL_TRANSF_3 DOMAIN-CONTAINING PROTEIN-RELATED"/>
    <property type="match status" value="1"/>
</dbReference>
<organism evidence="4 5">
    <name type="scientific">Caenorhabditis elegans</name>
    <dbReference type="NCBI Taxonomy" id="6239"/>
    <lineage>
        <taxon>Eukaryota</taxon>
        <taxon>Metazoa</taxon>
        <taxon>Ecdysozoa</taxon>
        <taxon>Nematoda</taxon>
        <taxon>Chromadorea</taxon>
        <taxon>Rhabditida</taxon>
        <taxon>Rhabditina</taxon>
        <taxon>Rhabditomorpha</taxon>
        <taxon>Rhabditoidea</taxon>
        <taxon>Rhabditidae</taxon>
        <taxon>Peloderinae</taxon>
        <taxon>Caenorhabditis</taxon>
    </lineage>
</organism>
<keyword evidence="1" id="KW-0812">Transmembrane</keyword>
<feature type="transmembrane region" description="Helical" evidence="1">
    <location>
        <begin position="320"/>
        <end position="337"/>
    </location>
</feature>
<dbReference type="InterPro" id="IPR050879">
    <property type="entry name" value="Acyltransferase_3"/>
</dbReference>
<dbReference type="AGR" id="WB:WBGene00016776"/>
<feature type="transmembrane region" description="Helical" evidence="1">
    <location>
        <begin position="349"/>
        <end position="367"/>
    </location>
</feature>
<feature type="domain" description="SGNH" evidence="3">
    <location>
        <begin position="416"/>
        <end position="655"/>
    </location>
</feature>
<dbReference type="PANTHER" id="PTHR23028">
    <property type="entry name" value="ACETYLTRANSFERASE"/>
    <property type="match status" value="1"/>
</dbReference>
<protein>
    <submittedName>
        <fullName evidence="4">Acyl_transf_3 domain-containing protein</fullName>
    </submittedName>
</protein>
<feature type="transmembrane region" description="Helical" evidence="1">
    <location>
        <begin position="137"/>
        <end position="159"/>
    </location>
</feature>
<dbReference type="InterPro" id="IPR043968">
    <property type="entry name" value="SGNH"/>
</dbReference>
<accession>O16602</accession>
<dbReference type="GO" id="GO:0016747">
    <property type="term" value="F:acyltransferase activity, transferring groups other than amino-acyl groups"/>
    <property type="evidence" value="ECO:0007669"/>
    <property type="project" value="InterPro"/>
</dbReference>
<feature type="transmembrane region" description="Helical" evidence="1">
    <location>
        <begin position="171"/>
        <end position="187"/>
    </location>
</feature>
<dbReference type="Pfam" id="PF19040">
    <property type="entry name" value="SGNH"/>
    <property type="match status" value="1"/>
</dbReference>
<dbReference type="UCSC" id="C49D10.8">
    <property type="organism name" value="c. elegans"/>
</dbReference>
<feature type="transmembrane region" description="Helical" evidence="1">
    <location>
        <begin position="36"/>
        <end position="55"/>
    </location>
</feature>
<dbReference type="HOGENOM" id="CLU_005679_12_1_1"/>
<dbReference type="EMBL" id="BX284602">
    <property type="protein sequence ID" value="CCD64802.1"/>
    <property type="molecule type" value="Genomic_DNA"/>
</dbReference>
<dbReference type="FunCoup" id="O16602">
    <property type="interactions" value="34"/>
</dbReference>
<dbReference type="Pfam" id="PF01757">
    <property type="entry name" value="Acyl_transf_3"/>
    <property type="match status" value="1"/>
</dbReference>
<feature type="transmembrane region" description="Helical" evidence="1">
    <location>
        <begin position="193"/>
        <end position="213"/>
    </location>
</feature>
<evidence type="ECO:0000313" key="6">
    <source>
        <dbReference type="WormBase" id="C49D10.8"/>
    </source>
</evidence>
<name>O16602_CAEEL</name>
<dbReference type="PaxDb" id="6239-C49D10.8"/>
<dbReference type="KEGG" id="cel:CELE_C49D10.8"/>
<dbReference type="WormBase" id="C49D10.8">
    <property type="protein sequence ID" value="CE08849"/>
    <property type="gene ID" value="WBGene00016776"/>
    <property type="gene designation" value="oac-11"/>
</dbReference>
<dbReference type="CTD" id="183610"/>
<proteinExistence type="predicted"/>
<evidence type="ECO:0000259" key="3">
    <source>
        <dbReference type="Pfam" id="PF19040"/>
    </source>
</evidence>
<dbReference type="AlphaFoldDB" id="O16602"/>